<dbReference type="AlphaFoldDB" id="K7ZCZ1"/>
<evidence type="ECO:0000313" key="2">
    <source>
        <dbReference type="Proteomes" id="UP000010077"/>
    </source>
</evidence>
<sequence length="45" mass="5582">MHLVITANTRKYRLNVLRCSFLSYKKMRLLNYNIVWNGTNRYLFR</sequence>
<dbReference type="Proteomes" id="UP000010077">
    <property type="component" value="Chromosome"/>
</dbReference>
<reference evidence="1 2" key="1">
    <citation type="journal article" date="2012" name="Proc. Natl. Acad. Sci. U.S.A.">
        <title>Genome streamlining and chemical defense in a coral reef symbiosis.</title>
        <authorList>
            <person name="Kwan J.C."/>
            <person name="Donia M.S."/>
            <person name="Han A.W."/>
            <person name="Hirose E."/>
            <person name="Haygood M.G."/>
            <person name="Schmidt E.W."/>
        </authorList>
    </citation>
    <scope>NUCLEOTIDE SEQUENCE [LARGE SCALE GENOMIC DNA]</scope>
    <source>
        <strain evidence="1 2">L2</strain>
    </source>
</reference>
<dbReference type="HOGENOM" id="CLU_3197400_0_0_5"/>
<protein>
    <submittedName>
        <fullName evidence="1">Uncharacterized protein</fullName>
    </submittedName>
</protein>
<dbReference type="EMBL" id="CP003539">
    <property type="protein sequence ID" value="AFX99016.1"/>
    <property type="molecule type" value="Genomic_DNA"/>
</dbReference>
<proteinExistence type="predicted"/>
<keyword evidence="2" id="KW-1185">Reference proteome</keyword>
<name>K7ZCZ1_9PROT</name>
<organism evidence="1 2">
    <name type="scientific">Candidatus Endolissoclinum faulkneri L2</name>
    <dbReference type="NCBI Taxonomy" id="1193729"/>
    <lineage>
        <taxon>Bacteria</taxon>
        <taxon>Pseudomonadati</taxon>
        <taxon>Pseudomonadota</taxon>
        <taxon>Alphaproteobacteria</taxon>
        <taxon>Rhodospirillales</taxon>
        <taxon>Rhodospirillaceae</taxon>
        <taxon>Candidatus Endolissoclinum</taxon>
    </lineage>
</organism>
<dbReference type="STRING" id="1193729.A1OE_831"/>
<dbReference type="KEGG" id="thal:A1OE_831"/>
<evidence type="ECO:0000313" key="1">
    <source>
        <dbReference type="EMBL" id="AFX99016.1"/>
    </source>
</evidence>
<gene>
    <name evidence="1" type="ORF">A1OE_831</name>
</gene>
<accession>K7ZCZ1</accession>